<dbReference type="Proteomes" id="UP001652625">
    <property type="component" value="Chromosome 13"/>
</dbReference>
<dbReference type="InterPro" id="IPR002492">
    <property type="entry name" value="Transposase_Tc1-like"/>
</dbReference>
<reference evidence="4" key="1">
    <citation type="submission" date="2025-08" db="UniProtKB">
        <authorList>
            <consortium name="RefSeq"/>
        </authorList>
    </citation>
    <scope>IDENTIFICATION</scope>
</reference>
<dbReference type="Gene3D" id="1.10.10.10">
    <property type="entry name" value="Winged helix-like DNA-binding domain superfamily/Winged helix DNA-binding domain"/>
    <property type="match status" value="1"/>
</dbReference>
<dbReference type="PANTHER" id="PTHR47326:SF1">
    <property type="entry name" value="HTH PSQ-TYPE DOMAIN-CONTAINING PROTEIN"/>
    <property type="match status" value="1"/>
</dbReference>
<evidence type="ECO:0000313" key="4">
    <source>
        <dbReference type="RefSeq" id="XP_065671975.1"/>
    </source>
</evidence>
<dbReference type="Pfam" id="PF13936">
    <property type="entry name" value="HTH_38"/>
    <property type="match status" value="1"/>
</dbReference>
<dbReference type="GeneID" id="136089814"/>
<name>A0ABM4DC61_HYDVU</name>
<dbReference type="InterPro" id="IPR036397">
    <property type="entry name" value="RNaseH_sf"/>
</dbReference>
<dbReference type="SUPFAM" id="SSF46689">
    <property type="entry name" value="Homeodomain-like"/>
    <property type="match status" value="1"/>
</dbReference>
<dbReference type="Gene3D" id="3.30.420.10">
    <property type="entry name" value="Ribonuclease H-like superfamily/Ribonuclease H"/>
    <property type="match status" value="1"/>
</dbReference>
<accession>A0ABM4DC61</accession>
<dbReference type="RefSeq" id="XP_065671975.1">
    <property type="nucleotide sequence ID" value="XM_065815903.1"/>
</dbReference>
<evidence type="ECO:0000259" key="2">
    <source>
        <dbReference type="Pfam" id="PF13936"/>
    </source>
</evidence>
<dbReference type="InterPro" id="IPR009057">
    <property type="entry name" value="Homeodomain-like_sf"/>
</dbReference>
<keyword evidence="3" id="KW-1185">Reference proteome</keyword>
<dbReference type="InterPro" id="IPR025246">
    <property type="entry name" value="IS30-like_HTH"/>
</dbReference>
<sequence>MSRKAITYEDRVKVVHFHQEGKSAREIGRIVKRSHSSVLTIIKRFKETKSYVDRHRSGRPRLTTPNDDRLLIRLAKKSRTMPSHELRREWKLSNGRQASASLVRRKLLANNMLRKKAVLKPRLTKRHIKKRKEFCQSVKEWSKQKWRTVMFSDEMNIEVDNRKNRIMIRRQPSEKYNHDCIVQRTKQGSGSVGIWCCMTYYGLGMFKLFDGRLNSTYYVDILNNNLLPSIDALKQSVPFIF</sequence>
<organism evidence="3 4">
    <name type="scientific">Hydra vulgaris</name>
    <name type="common">Hydra</name>
    <name type="synonym">Hydra attenuata</name>
    <dbReference type="NCBI Taxonomy" id="6087"/>
    <lineage>
        <taxon>Eukaryota</taxon>
        <taxon>Metazoa</taxon>
        <taxon>Cnidaria</taxon>
        <taxon>Hydrozoa</taxon>
        <taxon>Hydroidolina</taxon>
        <taxon>Anthoathecata</taxon>
        <taxon>Aplanulata</taxon>
        <taxon>Hydridae</taxon>
        <taxon>Hydra</taxon>
    </lineage>
</organism>
<dbReference type="Pfam" id="PF01498">
    <property type="entry name" value="HTH_Tnp_Tc3_2"/>
    <property type="match status" value="1"/>
</dbReference>
<dbReference type="PANTHER" id="PTHR47326">
    <property type="entry name" value="TRANSPOSABLE ELEMENT TC3 TRANSPOSASE-LIKE PROTEIN"/>
    <property type="match status" value="1"/>
</dbReference>
<feature type="domain" description="Transposase Tc1-like" evidence="1">
    <location>
        <begin position="68"/>
        <end position="137"/>
    </location>
</feature>
<evidence type="ECO:0000259" key="1">
    <source>
        <dbReference type="Pfam" id="PF01498"/>
    </source>
</evidence>
<dbReference type="InterPro" id="IPR036388">
    <property type="entry name" value="WH-like_DNA-bd_sf"/>
</dbReference>
<protein>
    <submittedName>
        <fullName evidence="4">Uncharacterized protein LOC136089814</fullName>
    </submittedName>
</protein>
<evidence type="ECO:0000313" key="3">
    <source>
        <dbReference type="Proteomes" id="UP001652625"/>
    </source>
</evidence>
<feature type="domain" description="Transposase IS30-like HTH" evidence="2">
    <location>
        <begin position="2"/>
        <end position="44"/>
    </location>
</feature>
<proteinExistence type="predicted"/>
<gene>
    <name evidence="4" type="primary">LOC136089814</name>
</gene>